<dbReference type="EMBL" id="JACXVP010000002">
    <property type="protein sequence ID" value="KAG5620417.1"/>
    <property type="molecule type" value="Genomic_DNA"/>
</dbReference>
<dbReference type="Proteomes" id="UP000824120">
    <property type="component" value="Chromosome 2"/>
</dbReference>
<comment type="caution">
    <text evidence="1">The sequence shown here is derived from an EMBL/GenBank/DDBJ whole genome shotgun (WGS) entry which is preliminary data.</text>
</comment>
<organism evidence="1 2">
    <name type="scientific">Solanum commersonii</name>
    <name type="common">Commerson's wild potato</name>
    <name type="synonym">Commerson's nightshade</name>
    <dbReference type="NCBI Taxonomy" id="4109"/>
    <lineage>
        <taxon>Eukaryota</taxon>
        <taxon>Viridiplantae</taxon>
        <taxon>Streptophyta</taxon>
        <taxon>Embryophyta</taxon>
        <taxon>Tracheophyta</taxon>
        <taxon>Spermatophyta</taxon>
        <taxon>Magnoliopsida</taxon>
        <taxon>eudicotyledons</taxon>
        <taxon>Gunneridae</taxon>
        <taxon>Pentapetalae</taxon>
        <taxon>asterids</taxon>
        <taxon>lamiids</taxon>
        <taxon>Solanales</taxon>
        <taxon>Solanaceae</taxon>
        <taxon>Solanoideae</taxon>
        <taxon>Solaneae</taxon>
        <taxon>Solanum</taxon>
    </lineage>
</organism>
<name>A0A9J6A7B4_SOLCO</name>
<gene>
    <name evidence="1" type="ORF">H5410_005635</name>
</gene>
<dbReference type="AlphaFoldDB" id="A0A9J6A7B4"/>
<evidence type="ECO:0000313" key="2">
    <source>
        <dbReference type="Proteomes" id="UP000824120"/>
    </source>
</evidence>
<evidence type="ECO:0000313" key="1">
    <source>
        <dbReference type="EMBL" id="KAG5620417.1"/>
    </source>
</evidence>
<protein>
    <submittedName>
        <fullName evidence="1">Uncharacterized protein</fullName>
    </submittedName>
</protein>
<proteinExistence type="predicted"/>
<reference evidence="1 2" key="1">
    <citation type="submission" date="2020-09" db="EMBL/GenBank/DDBJ databases">
        <title>De no assembly of potato wild relative species, Solanum commersonii.</title>
        <authorList>
            <person name="Cho K."/>
        </authorList>
    </citation>
    <scope>NUCLEOTIDE SEQUENCE [LARGE SCALE GENOMIC DNA]</scope>
    <source>
        <strain evidence="1">LZ3.2</strain>
        <tissue evidence="1">Leaf</tissue>
    </source>
</reference>
<dbReference type="OrthoDB" id="1319956at2759"/>
<sequence length="166" mass="19051">MALCDHHIFGSGMSYTDPWPCSEMDVISQFKLRVVDENLIRGKVALIFLSQEKEMLLKMHLTRCYDMPNIEFGLATLRAKVRVTVGVETLLYPMAKKSFMFCTLLGNITRERGLLFTNLQESMQDFYGQLEAIRCMCFTDKPIHANYTVVRGFYANATETDFSGDF</sequence>
<keyword evidence="2" id="KW-1185">Reference proteome</keyword>
<accession>A0A9J6A7B4</accession>